<evidence type="ECO:0000313" key="3">
    <source>
        <dbReference type="Proteomes" id="UP001595616"/>
    </source>
</evidence>
<dbReference type="Proteomes" id="UP001595616">
    <property type="component" value="Unassembled WGS sequence"/>
</dbReference>
<dbReference type="Gene3D" id="3.10.620.30">
    <property type="match status" value="1"/>
</dbReference>
<gene>
    <name evidence="2" type="ORF">ACFOOI_17215</name>
</gene>
<evidence type="ECO:0000259" key="1">
    <source>
        <dbReference type="SMART" id="SM00460"/>
    </source>
</evidence>
<keyword evidence="3" id="KW-1185">Reference proteome</keyword>
<feature type="domain" description="Transglutaminase-like" evidence="1">
    <location>
        <begin position="172"/>
        <end position="235"/>
    </location>
</feature>
<name>A0ABV7YYK8_9BACT</name>
<dbReference type="SMART" id="SM00460">
    <property type="entry name" value="TGc"/>
    <property type="match status" value="1"/>
</dbReference>
<dbReference type="Pfam" id="PF08379">
    <property type="entry name" value="Bact_transglu_N"/>
    <property type="match status" value="1"/>
</dbReference>
<dbReference type="EMBL" id="JBHRYQ010000001">
    <property type="protein sequence ID" value="MFC3812403.1"/>
    <property type="molecule type" value="Genomic_DNA"/>
</dbReference>
<dbReference type="InterPro" id="IPR002931">
    <property type="entry name" value="Transglutaminase-like"/>
</dbReference>
<dbReference type="Pfam" id="PF01841">
    <property type="entry name" value="Transglut_core"/>
    <property type="match status" value="1"/>
</dbReference>
<dbReference type="SUPFAM" id="SSF54001">
    <property type="entry name" value="Cysteine proteinases"/>
    <property type="match status" value="1"/>
</dbReference>
<dbReference type="InterPro" id="IPR038765">
    <property type="entry name" value="Papain-like_cys_pep_sf"/>
</dbReference>
<protein>
    <submittedName>
        <fullName evidence="2">Transglutaminase N-terminal domain-containing protein</fullName>
    </submittedName>
</protein>
<proteinExistence type="predicted"/>
<dbReference type="RefSeq" id="WP_379839275.1">
    <property type="nucleotide sequence ID" value="NZ_JBHRYQ010000001.1"/>
</dbReference>
<accession>A0ABV7YYK8</accession>
<sequence>MILEIEHVLTYSYSAPVSLNPHYLYLTPKSSPYQQILDHQMNISPKPSYLVKNLDQEDNLQHVCYFQDKHEVFEVGTYTRIKTEDFNTLDFVLYPFEAANMPINYRGKLGVFGDKYIANKVLDSEVLAYGKAIADRTNYKTMDFLMEVCKCIKKDFSYVSRERGDAESSLYTLQHKEGSCRDFSVLMMDICASFGILARFVSGYLFGSELHEHDLHAWVEVLLPGGGWRGFDPTEGQVVNKNYIALASSIEPLGLNPVRGTFRGPQGVDSVLKTKVKIAKRLY</sequence>
<organism evidence="2 3">
    <name type="scientific">Lacihabitans lacunae</name>
    <dbReference type="NCBI Taxonomy" id="1028214"/>
    <lineage>
        <taxon>Bacteria</taxon>
        <taxon>Pseudomonadati</taxon>
        <taxon>Bacteroidota</taxon>
        <taxon>Cytophagia</taxon>
        <taxon>Cytophagales</taxon>
        <taxon>Leadbetterellaceae</taxon>
        <taxon>Lacihabitans</taxon>
    </lineage>
</organism>
<dbReference type="InterPro" id="IPR013589">
    <property type="entry name" value="Bac_transglu_N"/>
</dbReference>
<reference evidence="3" key="1">
    <citation type="journal article" date="2019" name="Int. J. Syst. Evol. Microbiol.">
        <title>The Global Catalogue of Microorganisms (GCM) 10K type strain sequencing project: providing services to taxonomists for standard genome sequencing and annotation.</title>
        <authorList>
            <consortium name="The Broad Institute Genomics Platform"/>
            <consortium name="The Broad Institute Genome Sequencing Center for Infectious Disease"/>
            <person name="Wu L."/>
            <person name="Ma J."/>
        </authorList>
    </citation>
    <scope>NUCLEOTIDE SEQUENCE [LARGE SCALE GENOMIC DNA]</scope>
    <source>
        <strain evidence="3">CECT 7956</strain>
    </source>
</reference>
<dbReference type="PANTHER" id="PTHR33490:SF1">
    <property type="entry name" value="SLL1233 PROTEIN"/>
    <property type="match status" value="1"/>
</dbReference>
<comment type="caution">
    <text evidence="2">The sequence shown here is derived from an EMBL/GenBank/DDBJ whole genome shotgun (WGS) entry which is preliminary data.</text>
</comment>
<dbReference type="PANTHER" id="PTHR33490">
    <property type="entry name" value="BLR5614 PROTEIN-RELATED"/>
    <property type="match status" value="1"/>
</dbReference>
<evidence type="ECO:0000313" key="2">
    <source>
        <dbReference type="EMBL" id="MFC3812403.1"/>
    </source>
</evidence>